<evidence type="ECO:0000313" key="4">
    <source>
        <dbReference type="Proteomes" id="UP000027222"/>
    </source>
</evidence>
<accession>A0A067SG33</accession>
<protein>
    <submittedName>
        <fullName evidence="3">Uncharacterized protein</fullName>
    </submittedName>
</protein>
<feature type="domain" description="Heterokaryon incompatibility" evidence="1">
    <location>
        <begin position="23"/>
        <end position="105"/>
    </location>
</feature>
<dbReference type="HOGENOM" id="CLU_000288_138_0_1"/>
<dbReference type="AlphaFoldDB" id="A0A067SG33"/>
<dbReference type="PANTHER" id="PTHR10622">
    <property type="entry name" value="HET DOMAIN-CONTAINING PROTEIN"/>
    <property type="match status" value="1"/>
</dbReference>
<organism evidence="3 4">
    <name type="scientific">Galerina marginata (strain CBS 339.88)</name>
    <dbReference type="NCBI Taxonomy" id="685588"/>
    <lineage>
        <taxon>Eukaryota</taxon>
        <taxon>Fungi</taxon>
        <taxon>Dikarya</taxon>
        <taxon>Basidiomycota</taxon>
        <taxon>Agaricomycotina</taxon>
        <taxon>Agaricomycetes</taxon>
        <taxon>Agaricomycetidae</taxon>
        <taxon>Agaricales</taxon>
        <taxon>Agaricineae</taxon>
        <taxon>Strophariaceae</taxon>
        <taxon>Galerina</taxon>
    </lineage>
</organism>
<dbReference type="PANTHER" id="PTHR10622:SF10">
    <property type="entry name" value="HET DOMAIN-CONTAINING PROTEIN"/>
    <property type="match status" value="1"/>
</dbReference>
<evidence type="ECO:0000259" key="2">
    <source>
        <dbReference type="Pfam" id="PF26640"/>
    </source>
</evidence>
<dbReference type="Pfam" id="PF06985">
    <property type="entry name" value="HET"/>
    <property type="match status" value="1"/>
</dbReference>
<dbReference type="STRING" id="685588.A0A067SG33"/>
<dbReference type="EMBL" id="KL142420">
    <property type="protein sequence ID" value="KDR66709.1"/>
    <property type="molecule type" value="Genomic_DNA"/>
</dbReference>
<dbReference type="OrthoDB" id="5122891at2759"/>
<dbReference type="InterPro" id="IPR010730">
    <property type="entry name" value="HET"/>
</dbReference>
<dbReference type="Proteomes" id="UP000027222">
    <property type="component" value="Unassembled WGS sequence"/>
</dbReference>
<evidence type="ECO:0000259" key="1">
    <source>
        <dbReference type="Pfam" id="PF06985"/>
    </source>
</evidence>
<dbReference type="Pfam" id="PF26640">
    <property type="entry name" value="DUF8212"/>
    <property type="match status" value="1"/>
</dbReference>
<proteinExistence type="predicted"/>
<reference evidence="4" key="1">
    <citation type="journal article" date="2014" name="Proc. Natl. Acad. Sci. U.S.A.">
        <title>Extensive sampling of basidiomycete genomes demonstrates inadequacy of the white-rot/brown-rot paradigm for wood decay fungi.</title>
        <authorList>
            <person name="Riley R."/>
            <person name="Salamov A.A."/>
            <person name="Brown D.W."/>
            <person name="Nagy L.G."/>
            <person name="Floudas D."/>
            <person name="Held B.W."/>
            <person name="Levasseur A."/>
            <person name="Lombard V."/>
            <person name="Morin E."/>
            <person name="Otillar R."/>
            <person name="Lindquist E.A."/>
            <person name="Sun H."/>
            <person name="LaButti K.M."/>
            <person name="Schmutz J."/>
            <person name="Jabbour D."/>
            <person name="Luo H."/>
            <person name="Baker S.E."/>
            <person name="Pisabarro A.G."/>
            <person name="Walton J.D."/>
            <person name="Blanchette R.A."/>
            <person name="Henrissat B."/>
            <person name="Martin F."/>
            <person name="Cullen D."/>
            <person name="Hibbett D.S."/>
            <person name="Grigoriev I.V."/>
        </authorList>
    </citation>
    <scope>NUCLEOTIDE SEQUENCE [LARGE SCALE GENOMIC DNA]</scope>
    <source>
        <strain evidence="4">CBS 339.88</strain>
    </source>
</reference>
<sequence length="243" mass="28087">MRLLDVTELKVKEFPNEMDYPSYAILSHTWGDGEVTLQDLSKAAAKSMAGYRKIKKCCELAIRDGFKYVWIDTCCIDKTSSAELSEAINSMYKWYQDARICYVYLFDMPTGDNLSSKISDFSRCRWFGRGWTLQELLAPSSVVFYNSGWVEIGTKYSLREKLSKITRIPCEVLLSKPLDEICIAQRMSWAARRETTRIEDAAYSLMGIFDVNMPILYGEGWKAFVRLQQEIMKNSDDHSLFAW</sequence>
<name>A0A067SG33_GALM3</name>
<gene>
    <name evidence="3" type="ORF">GALMADRAFT_39400</name>
</gene>
<evidence type="ECO:0000313" key="3">
    <source>
        <dbReference type="EMBL" id="KDR66709.1"/>
    </source>
</evidence>
<feature type="non-terminal residue" evidence="3">
    <location>
        <position position="243"/>
    </location>
</feature>
<keyword evidence="4" id="KW-1185">Reference proteome</keyword>
<feature type="domain" description="DUF8212" evidence="2">
    <location>
        <begin position="222"/>
        <end position="243"/>
    </location>
</feature>
<dbReference type="InterPro" id="IPR058525">
    <property type="entry name" value="DUF8212"/>
</dbReference>